<feature type="region of interest" description="Disordered" evidence="6">
    <location>
        <begin position="512"/>
        <end position="578"/>
    </location>
</feature>
<comment type="subcellular location">
    <subcellularLocation>
        <location evidence="1">Membrane</location>
        <topology evidence="1">Single-pass type I membrane protein</topology>
    </subcellularLocation>
</comment>
<dbReference type="InterPro" id="IPR013106">
    <property type="entry name" value="Ig_V-set"/>
</dbReference>
<keyword evidence="7" id="KW-1133">Transmembrane helix</keyword>
<evidence type="ECO:0000259" key="8">
    <source>
        <dbReference type="PROSITE" id="PS50835"/>
    </source>
</evidence>
<evidence type="ECO:0000256" key="6">
    <source>
        <dbReference type="SAM" id="MobiDB-lite"/>
    </source>
</evidence>
<keyword evidence="7" id="KW-0812">Transmembrane</keyword>
<dbReference type="GO" id="GO:0005886">
    <property type="term" value="C:plasma membrane"/>
    <property type="evidence" value="ECO:0007669"/>
    <property type="project" value="TreeGrafter"/>
</dbReference>
<keyword evidence="5" id="KW-0393">Immunoglobulin domain</keyword>
<dbReference type="AlphaFoldDB" id="A0A8B8E0E8"/>
<reference evidence="9" key="1">
    <citation type="submission" date="2024-06" db="UniProtKB">
        <authorList>
            <consortium name="RefSeq"/>
        </authorList>
    </citation>
    <scope>NUCLEOTIDE SEQUENCE [LARGE SCALE GENOMIC DNA]</scope>
</reference>
<dbReference type="InterPro" id="IPR003599">
    <property type="entry name" value="Ig_sub"/>
</dbReference>
<dbReference type="InterPro" id="IPR003598">
    <property type="entry name" value="Ig_sub2"/>
</dbReference>
<feature type="compositionally biased region" description="Basic and acidic residues" evidence="6">
    <location>
        <begin position="460"/>
        <end position="490"/>
    </location>
</feature>
<evidence type="ECO:0000256" key="1">
    <source>
        <dbReference type="ARBA" id="ARBA00004479"/>
    </source>
</evidence>
<feature type="domain" description="Ig-like" evidence="8">
    <location>
        <begin position="284"/>
        <end position="373"/>
    </location>
</feature>
<evidence type="ECO:0000256" key="3">
    <source>
        <dbReference type="ARBA" id="ARBA00023157"/>
    </source>
</evidence>
<gene>
    <name evidence="10" type="primary">LOC111130210</name>
</gene>
<evidence type="ECO:0000313" key="9">
    <source>
        <dbReference type="Proteomes" id="UP000694844"/>
    </source>
</evidence>
<dbReference type="PANTHER" id="PTHR11640">
    <property type="entry name" value="NEPHRIN"/>
    <property type="match status" value="1"/>
</dbReference>
<dbReference type="KEGG" id="cvn:111130210"/>
<keyword evidence="9" id="KW-1185">Reference proteome</keyword>
<dbReference type="GeneID" id="111130210"/>
<feature type="domain" description="Ig-like" evidence="8">
    <location>
        <begin position="176"/>
        <end position="276"/>
    </location>
</feature>
<dbReference type="GO" id="GO:0050839">
    <property type="term" value="F:cell adhesion molecule binding"/>
    <property type="evidence" value="ECO:0007669"/>
    <property type="project" value="TreeGrafter"/>
</dbReference>
<evidence type="ECO:0000256" key="4">
    <source>
        <dbReference type="ARBA" id="ARBA00023180"/>
    </source>
</evidence>
<dbReference type="OrthoDB" id="6158624at2759"/>
<feature type="region of interest" description="Disordered" evidence="6">
    <location>
        <begin position="460"/>
        <end position="491"/>
    </location>
</feature>
<feature type="transmembrane region" description="Helical" evidence="7">
    <location>
        <begin position="410"/>
        <end position="433"/>
    </location>
</feature>
<dbReference type="RefSeq" id="XP_022332706.1">
    <property type="nucleotide sequence ID" value="XM_022476998.1"/>
</dbReference>
<dbReference type="GO" id="GO:0005911">
    <property type="term" value="C:cell-cell junction"/>
    <property type="evidence" value="ECO:0007669"/>
    <property type="project" value="TreeGrafter"/>
</dbReference>
<keyword evidence="2 7" id="KW-0472">Membrane</keyword>
<dbReference type="GO" id="GO:0098609">
    <property type="term" value="P:cell-cell adhesion"/>
    <property type="evidence" value="ECO:0007669"/>
    <property type="project" value="TreeGrafter"/>
</dbReference>
<dbReference type="SUPFAM" id="SSF48726">
    <property type="entry name" value="Immunoglobulin"/>
    <property type="match status" value="2"/>
</dbReference>
<feature type="domain" description="Ig-like" evidence="8">
    <location>
        <begin position="43"/>
        <end position="166"/>
    </location>
</feature>
<dbReference type="InterPro" id="IPR013783">
    <property type="entry name" value="Ig-like_fold"/>
</dbReference>
<keyword evidence="3" id="KW-1015">Disulfide bond</keyword>
<dbReference type="Gene3D" id="2.60.40.10">
    <property type="entry name" value="Immunoglobulins"/>
    <property type="match status" value="3"/>
</dbReference>
<protein>
    <submittedName>
        <fullName evidence="10">Nectin-1-like</fullName>
    </submittedName>
</protein>
<evidence type="ECO:0000256" key="7">
    <source>
        <dbReference type="SAM" id="Phobius"/>
    </source>
</evidence>
<feature type="compositionally biased region" description="Basic and acidic residues" evidence="6">
    <location>
        <begin position="512"/>
        <end position="572"/>
    </location>
</feature>
<dbReference type="Proteomes" id="UP000694844">
    <property type="component" value="Chromosome 1"/>
</dbReference>
<dbReference type="PROSITE" id="PS50835">
    <property type="entry name" value="IG_LIKE"/>
    <property type="match status" value="3"/>
</dbReference>
<keyword evidence="4" id="KW-0325">Glycoprotein</keyword>
<organism evidence="9 10">
    <name type="scientific">Crassostrea virginica</name>
    <name type="common">Eastern oyster</name>
    <dbReference type="NCBI Taxonomy" id="6565"/>
    <lineage>
        <taxon>Eukaryota</taxon>
        <taxon>Metazoa</taxon>
        <taxon>Spiralia</taxon>
        <taxon>Lophotrochozoa</taxon>
        <taxon>Mollusca</taxon>
        <taxon>Bivalvia</taxon>
        <taxon>Autobranchia</taxon>
        <taxon>Pteriomorphia</taxon>
        <taxon>Ostreida</taxon>
        <taxon>Ostreoidea</taxon>
        <taxon>Ostreidae</taxon>
        <taxon>Crassostrea</taxon>
    </lineage>
</organism>
<dbReference type="PANTHER" id="PTHR11640:SF164">
    <property type="entry name" value="MAM DOMAIN-CONTAINING GLYCOSYLPHOSPHATIDYLINOSITOL ANCHOR PROTEIN 1"/>
    <property type="match status" value="1"/>
</dbReference>
<sequence length="578" mass="65030">MVIPRIRDFTSIVERFRSGAVATCFYDLGLSRLGIMLMKKCTTSLILKTEDVVVLQENTRVNLNCTFQKENTENIRDRDIRWQKQIGDSFKDVAIFSPPGGTEAYIASAVENVYKNRTFLVAPNLNSSLSAALIITNLTCDDEGVYRCWVHYFHDKDEYNNYRNSSVIFTGKARKPNLFQISSNEVEESRSVGLNCSADVGAPKGNIKIWKLAQNSNTPEMVYTSTEIYTENCTNSVRVSHMYAVIRGDNGALFQCSSQNSLNDGVGPCLTSERISVIYGPDEPSVLLSPHKSSFYVGEDLTLSCSADSNPVSNFTWTFQPTKHFHGIKDILYTYKPIGSTLILQNMQLSCSGEYTCIASNGLGTRVKNVSINVKVRVNNPQTTTTGCAQCGHTDTCQYKNGEAHCITNGWRPVAIISILISLIFSIAIAALIKKTKNTKDGTPTKSNYLQIQLSASTRESKEDYHPYEKIRSASTRESKDDYHPYEKIRSASTRESIDDYHTYGKIRGASTRESKDDFHPYEKIRGASTRESKDDFHPYEKIRSASTKESKDDIHSYEKTTEKRNEPESTKRYCCPY</sequence>
<proteinExistence type="predicted"/>
<accession>A0A8B8E0E8</accession>
<dbReference type="InterPro" id="IPR007110">
    <property type="entry name" value="Ig-like_dom"/>
</dbReference>
<dbReference type="Pfam" id="PF07686">
    <property type="entry name" value="V-set"/>
    <property type="match status" value="1"/>
</dbReference>
<dbReference type="Pfam" id="PF13927">
    <property type="entry name" value="Ig_3"/>
    <property type="match status" value="1"/>
</dbReference>
<evidence type="ECO:0000256" key="2">
    <source>
        <dbReference type="ARBA" id="ARBA00023136"/>
    </source>
</evidence>
<dbReference type="InterPro" id="IPR036179">
    <property type="entry name" value="Ig-like_dom_sf"/>
</dbReference>
<evidence type="ECO:0000313" key="10">
    <source>
        <dbReference type="RefSeq" id="XP_022332706.1"/>
    </source>
</evidence>
<dbReference type="SMART" id="SM00409">
    <property type="entry name" value="IG"/>
    <property type="match status" value="2"/>
</dbReference>
<reference evidence="10" key="2">
    <citation type="submission" date="2025-08" db="UniProtKB">
        <authorList>
            <consortium name="RefSeq"/>
        </authorList>
    </citation>
    <scope>IDENTIFICATION</scope>
    <source>
        <tissue evidence="10">Whole sample</tissue>
    </source>
</reference>
<dbReference type="SMART" id="SM00408">
    <property type="entry name" value="IGc2"/>
    <property type="match status" value="1"/>
</dbReference>
<name>A0A8B8E0E8_CRAVI</name>
<dbReference type="InterPro" id="IPR051275">
    <property type="entry name" value="Cell_adhesion_signaling"/>
</dbReference>
<evidence type="ECO:0000256" key="5">
    <source>
        <dbReference type="ARBA" id="ARBA00023319"/>
    </source>
</evidence>